<protein>
    <submittedName>
        <fullName evidence="2">Uncharacterized protein</fullName>
    </submittedName>
</protein>
<accession>A0AAE0GRP5</accession>
<dbReference type="Proteomes" id="UP001190700">
    <property type="component" value="Unassembled WGS sequence"/>
</dbReference>
<proteinExistence type="predicted"/>
<evidence type="ECO:0000313" key="3">
    <source>
        <dbReference type="Proteomes" id="UP001190700"/>
    </source>
</evidence>
<comment type="caution">
    <text evidence="2">The sequence shown here is derived from an EMBL/GenBank/DDBJ whole genome shotgun (WGS) entry which is preliminary data.</text>
</comment>
<feature type="region of interest" description="Disordered" evidence="1">
    <location>
        <begin position="167"/>
        <end position="210"/>
    </location>
</feature>
<keyword evidence="3" id="KW-1185">Reference proteome</keyword>
<reference evidence="2 3" key="1">
    <citation type="journal article" date="2015" name="Genome Biol. Evol.">
        <title>Comparative Genomics of a Bacterivorous Green Alga Reveals Evolutionary Causalities and Consequences of Phago-Mixotrophic Mode of Nutrition.</title>
        <authorList>
            <person name="Burns J.A."/>
            <person name="Paasch A."/>
            <person name="Narechania A."/>
            <person name="Kim E."/>
        </authorList>
    </citation>
    <scope>NUCLEOTIDE SEQUENCE [LARGE SCALE GENOMIC DNA]</scope>
    <source>
        <strain evidence="2 3">PLY_AMNH</strain>
    </source>
</reference>
<sequence length="472" mass="51479">MSHPTKDEREAYEDLCESMGEEQSLAGGHEGLESGGPSGRPTPQPDLYPKLVPTIAKEEGFDPASDPTIVPYIQGKVRADINNFRTAWKYGRWLKEGKEWVHKPCPNHPYSKVDGAEGLKISEPTEKAKIAAFKAAGIETLSLPKDWEEGKGDYLLDHWVKQLSHTVAEEEEEEEATKEVGGELGEYGGEDGESESEGLAEGRCPPRHWHDSANCPTVDIECGECEIRDADDSGVLVSAFQTAFGEEDDDAFALVFALDMISLWCVVLKQAAGGTDGRFHMVHSLYRSRTTAEVETPAVDEEPPAPIEPEMPLLHQFVDGEPPSELSFTDKMSVQLGFNDGKPLSINRCSLNPVVGGDRFRPPMSSWITAAAAPALFVCVSMLIMGASAQPAVCTWDVPPPVVPGHFLCYQNCTVEPNDFFNLADTFDFTATFNLGTYFGINKNCTLDSDLSADIDSSFSVSLQQQGTCLCG</sequence>
<name>A0AAE0GRP5_9CHLO</name>
<feature type="compositionally biased region" description="Acidic residues" evidence="1">
    <location>
        <begin position="10"/>
        <end position="20"/>
    </location>
</feature>
<dbReference type="EMBL" id="LGRX02003093">
    <property type="protein sequence ID" value="KAK3282943.1"/>
    <property type="molecule type" value="Genomic_DNA"/>
</dbReference>
<feature type="compositionally biased region" description="Acidic residues" evidence="1">
    <location>
        <begin position="188"/>
        <end position="198"/>
    </location>
</feature>
<evidence type="ECO:0000256" key="1">
    <source>
        <dbReference type="SAM" id="MobiDB-lite"/>
    </source>
</evidence>
<dbReference type="AlphaFoldDB" id="A0AAE0GRP5"/>
<organism evidence="2 3">
    <name type="scientific">Cymbomonas tetramitiformis</name>
    <dbReference type="NCBI Taxonomy" id="36881"/>
    <lineage>
        <taxon>Eukaryota</taxon>
        <taxon>Viridiplantae</taxon>
        <taxon>Chlorophyta</taxon>
        <taxon>Pyramimonadophyceae</taxon>
        <taxon>Pyramimonadales</taxon>
        <taxon>Pyramimonadaceae</taxon>
        <taxon>Cymbomonas</taxon>
    </lineage>
</organism>
<gene>
    <name evidence="2" type="ORF">CYMTET_9350</name>
</gene>
<evidence type="ECO:0000313" key="2">
    <source>
        <dbReference type="EMBL" id="KAK3282943.1"/>
    </source>
</evidence>
<feature type="region of interest" description="Disordered" evidence="1">
    <location>
        <begin position="1"/>
        <end position="49"/>
    </location>
</feature>